<dbReference type="PANTHER" id="PTHR11731:SF193">
    <property type="entry name" value="DIPEPTIDYL PEPTIDASE 9"/>
    <property type="match status" value="1"/>
</dbReference>
<evidence type="ECO:0000259" key="1">
    <source>
        <dbReference type="Pfam" id="PF00326"/>
    </source>
</evidence>
<dbReference type="Proteomes" id="UP000316008">
    <property type="component" value="Unassembled WGS sequence"/>
</dbReference>
<comment type="caution">
    <text evidence="3">The sequence shown here is derived from an EMBL/GenBank/DDBJ whole genome shotgun (WGS) entry which is preliminary data.</text>
</comment>
<evidence type="ECO:0000313" key="4">
    <source>
        <dbReference type="Proteomes" id="UP000316008"/>
    </source>
</evidence>
<dbReference type="InterPro" id="IPR002469">
    <property type="entry name" value="Peptidase_S9B_N"/>
</dbReference>
<dbReference type="InterPro" id="IPR050278">
    <property type="entry name" value="Serine_Prot_S9B/DPPIV"/>
</dbReference>
<dbReference type="InterPro" id="IPR029058">
    <property type="entry name" value="AB_hydrolase_fold"/>
</dbReference>
<dbReference type="InterPro" id="IPR001375">
    <property type="entry name" value="Peptidase_S9_cat"/>
</dbReference>
<dbReference type="GO" id="GO:0008239">
    <property type="term" value="F:dipeptidyl-peptidase activity"/>
    <property type="evidence" value="ECO:0007669"/>
    <property type="project" value="TreeGrafter"/>
</dbReference>
<evidence type="ECO:0000313" key="3">
    <source>
        <dbReference type="EMBL" id="TSJ39051.1"/>
    </source>
</evidence>
<dbReference type="SUPFAM" id="SSF53474">
    <property type="entry name" value="alpha/beta-Hydrolases"/>
    <property type="match status" value="1"/>
</dbReference>
<dbReference type="GO" id="GO:0008236">
    <property type="term" value="F:serine-type peptidase activity"/>
    <property type="evidence" value="ECO:0007669"/>
    <property type="project" value="InterPro"/>
</dbReference>
<feature type="domain" description="Peptidase S9 prolyl oligopeptidase catalytic" evidence="1">
    <location>
        <begin position="515"/>
        <end position="708"/>
    </location>
</feature>
<name>A0A556MGI1_9FLAO</name>
<dbReference type="PANTHER" id="PTHR11731">
    <property type="entry name" value="PROTEASE FAMILY S9B,C DIPEPTIDYL-PEPTIDASE IV-RELATED"/>
    <property type="match status" value="1"/>
</dbReference>
<dbReference type="EMBL" id="VLPL01000012">
    <property type="protein sequence ID" value="TSJ39051.1"/>
    <property type="molecule type" value="Genomic_DNA"/>
</dbReference>
<gene>
    <name evidence="3" type="ORF">FO442_17920</name>
</gene>
<sequence>MNKYFGLTLFVILGLGALAQKKQLSLSDAVLQQNRAFRDEQCNAITWIPGTDSYVYVSNNYQIMYQASVKRTEPEQLFTIQEVNTILGSQLYNFFGFSFKSTDELIVNEGNNYYLLNLKSKTGSKLVSVVEGGAGAEYEMTTGSVAYTLENNLWIVNSKGEKIAVTSNTDKNIVSGQTFARSEFGITDGIFWSGKGSYLAFYQKDETNVKEYPLVDITKVPAELMNIKYPMAGQGSEKPKVGIYSVSAGKSVFISPKGAADSYLTNLSWTPDEKFVLIAEVNREQNHMWLNQYDAKTGAFVKTVLEEQNEKWVEPEHPAFFPMANSNNFVWISEKNGFNNLYYYTLDGALIKQLTANKFVVKEILQSINKGKEIVFAATGTSPLNTLFYAVDLNGKQRCLTLEEGTHGIAINESGTYIIDQYSSHSVPGKVELKTITGKITKTLAVSKNKLAEVQIGTADIGQIKAEDGSVLYTRLIKPSNFDPNKKYPVMVYVYGGPHAQLITNSWLDGANLWMYWMAEQGYLVFTLDNRGSGERGFAFESQIHRQLGVVEIKDQMKGIDYLRSLAYVDTSRFAVHGWSFGGFMTTSLMLKQAETFKVGVAGGPVTDWKYYEVMYGERYMDRPEENAKGYEEASLFSHASKLKGDLLLIHGTVDDVVVPQHNDALIKKFIDLGIQVDFFHYPMHKHNVLGKDRVHLMQKVLEYIIEHNK</sequence>
<dbReference type="Pfam" id="PF00930">
    <property type="entry name" value="DPPIV_N"/>
    <property type="match status" value="1"/>
</dbReference>
<protein>
    <submittedName>
        <fullName evidence="3">Prolyl oligopeptidase family serine peptidase</fullName>
    </submittedName>
</protein>
<dbReference type="Pfam" id="PF00326">
    <property type="entry name" value="Peptidase_S9"/>
    <property type="match status" value="1"/>
</dbReference>
<organism evidence="3 4">
    <name type="scientific">Fluviicola chungangensis</name>
    <dbReference type="NCBI Taxonomy" id="2597671"/>
    <lineage>
        <taxon>Bacteria</taxon>
        <taxon>Pseudomonadati</taxon>
        <taxon>Bacteroidota</taxon>
        <taxon>Flavobacteriia</taxon>
        <taxon>Flavobacteriales</taxon>
        <taxon>Crocinitomicaceae</taxon>
        <taxon>Fluviicola</taxon>
    </lineage>
</organism>
<feature type="domain" description="Dipeptidylpeptidase IV N-terminal" evidence="2">
    <location>
        <begin position="111"/>
        <end position="428"/>
    </location>
</feature>
<dbReference type="Gene3D" id="2.140.10.30">
    <property type="entry name" value="Dipeptidylpeptidase IV, N-terminal domain"/>
    <property type="match status" value="1"/>
</dbReference>
<reference evidence="3 4" key="1">
    <citation type="submission" date="2019-07" db="EMBL/GenBank/DDBJ databases">
        <authorList>
            <person name="Huq M.A."/>
        </authorList>
    </citation>
    <scope>NUCLEOTIDE SEQUENCE [LARGE SCALE GENOMIC DNA]</scope>
    <source>
        <strain evidence="3 4">MAH-3</strain>
    </source>
</reference>
<dbReference type="SUPFAM" id="SSF82171">
    <property type="entry name" value="DPP6 N-terminal domain-like"/>
    <property type="match status" value="1"/>
</dbReference>
<proteinExistence type="predicted"/>
<dbReference type="GO" id="GO:0006508">
    <property type="term" value="P:proteolysis"/>
    <property type="evidence" value="ECO:0007669"/>
    <property type="project" value="InterPro"/>
</dbReference>
<dbReference type="AlphaFoldDB" id="A0A556MGI1"/>
<accession>A0A556MGI1</accession>
<dbReference type="RefSeq" id="WP_144334590.1">
    <property type="nucleotide sequence ID" value="NZ_VLPL01000012.1"/>
</dbReference>
<keyword evidence="4" id="KW-1185">Reference proteome</keyword>
<dbReference type="Gene3D" id="3.40.50.1820">
    <property type="entry name" value="alpha/beta hydrolase"/>
    <property type="match status" value="1"/>
</dbReference>
<evidence type="ECO:0000259" key="2">
    <source>
        <dbReference type="Pfam" id="PF00930"/>
    </source>
</evidence>
<dbReference type="OrthoDB" id="9812921at2"/>